<evidence type="ECO:0000313" key="3">
    <source>
        <dbReference type="Proteomes" id="UP000290218"/>
    </source>
</evidence>
<protein>
    <submittedName>
        <fullName evidence="2">Uncharacterized protein</fullName>
    </submittedName>
</protein>
<evidence type="ECO:0000313" key="2">
    <source>
        <dbReference type="EMBL" id="RXK55032.1"/>
    </source>
</evidence>
<reference evidence="2 3" key="1">
    <citation type="submission" date="2019-01" db="EMBL/GenBank/DDBJ databases">
        <title>Lacunisphaera sp. strain TWA-58.</title>
        <authorList>
            <person name="Chen W.-M."/>
        </authorList>
    </citation>
    <scope>NUCLEOTIDE SEQUENCE [LARGE SCALE GENOMIC DNA]</scope>
    <source>
        <strain evidence="2 3">TWA-58</strain>
    </source>
</reference>
<comment type="caution">
    <text evidence="2">The sequence shown here is derived from an EMBL/GenBank/DDBJ whole genome shotgun (WGS) entry which is preliminary data.</text>
</comment>
<accession>A0A4Q1C8A1</accession>
<organism evidence="2 3">
    <name type="scientific">Oleiharenicola lentus</name>
    <dbReference type="NCBI Taxonomy" id="2508720"/>
    <lineage>
        <taxon>Bacteria</taxon>
        <taxon>Pseudomonadati</taxon>
        <taxon>Verrucomicrobiota</taxon>
        <taxon>Opitutia</taxon>
        <taxon>Opitutales</taxon>
        <taxon>Opitutaceae</taxon>
        <taxon>Oleiharenicola</taxon>
    </lineage>
</organism>
<sequence length="167" mass="17881">MNIARQIGRLSMKQCLILAVAFFGLGTALLANTVSSPAKRQEALDKAKNLLGDKPIGTSTKNPFNPEGFGEGQGEVPKTGTNSVTTVQTGPRSGRDLLQAIGGSLKPSGFFVLSGEPTLVFGQKRVKAGGLLTITFEGSEYTLEIVSINQPNFTLRLNREEFTRPIK</sequence>
<feature type="compositionally biased region" description="Polar residues" evidence="1">
    <location>
        <begin position="79"/>
        <end position="91"/>
    </location>
</feature>
<dbReference type="AlphaFoldDB" id="A0A4Q1C8A1"/>
<keyword evidence="3" id="KW-1185">Reference proteome</keyword>
<dbReference type="OrthoDB" id="196864at2"/>
<gene>
    <name evidence="2" type="ORF">ESB00_03790</name>
</gene>
<proteinExistence type="predicted"/>
<dbReference type="Proteomes" id="UP000290218">
    <property type="component" value="Unassembled WGS sequence"/>
</dbReference>
<dbReference type="RefSeq" id="WP_129046399.1">
    <property type="nucleotide sequence ID" value="NZ_SDHX01000001.1"/>
</dbReference>
<feature type="region of interest" description="Disordered" evidence="1">
    <location>
        <begin position="51"/>
        <end position="92"/>
    </location>
</feature>
<name>A0A4Q1C8A1_9BACT</name>
<evidence type="ECO:0000256" key="1">
    <source>
        <dbReference type="SAM" id="MobiDB-lite"/>
    </source>
</evidence>
<dbReference type="EMBL" id="SDHX01000001">
    <property type="protein sequence ID" value="RXK55032.1"/>
    <property type="molecule type" value="Genomic_DNA"/>
</dbReference>